<feature type="domain" description="Phospholipase/carboxylesterase/thioesterase" evidence="4">
    <location>
        <begin position="4"/>
        <end position="222"/>
    </location>
</feature>
<organism evidence="5">
    <name type="scientific">Riptortus pedestris</name>
    <name type="common">Bean bug</name>
    <dbReference type="NCBI Taxonomy" id="329032"/>
    <lineage>
        <taxon>Eukaryota</taxon>
        <taxon>Metazoa</taxon>
        <taxon>Ecdysozoa</taxon>
        <taxon>Arthropoda</taxon>
        <taxon>Hexapoda</taxon>
        <taxon>Insecta</taxon>
        <taxon>Pterygota</taxon>
        <taxon>Neoptera</taxon>
        <taxon>Paraneoptera</taxon>
        <taxon>Hemiptera</taxon>
        <taxon>Heteroptera</taxon>
        <taxon>Panheteroptera</taxon>
        <taxon>Pentatomomorpha</taxon>
        <taxon>Coreoidea</taxon>
        <taxon>Alydidae</taxon>
        <taxon>Riptortus</taxon>
    </lineage>
</organism>
<reference evidence="5" key="1">
    <citation type="journal article" date="2013" name="PLoS ONE">
        <title>Gene expression in gut symbiotic organ of stinkbug affected by extracellular bacterial symbiont.</title>
        <authorList>
            <person name="Futahashi R."/>
            <person name="Tanaka K."/>
            <person name="Tanahashi M."/>
            <person name="Nikoh N."/>
            <person name="Kikuchi Y."/>
            <person name="Lee B.L."/>
            <person name="Fukatsu T."/>
        </authorList>
    </citation>
    <scope>NUCLEOTIDE SEQUENCE</scope>
    <source>
        <tissue evidence="5">Midgut</tissue>
    </source>
</reference>
<dbReference type="Pfam" id="PF02230">
    <property type="entry name" value="Abhydrolase_2"/>
    <property type="match status" value="1"/>
</dbReference>
<dbReference type="GO" id="GO:0005737">
    <property type="term" value="C:cytoplasm"/>
    <property type="evidence" value="ECO:0007669"/>
    <property type="project" value="TreeGrafter"/>
</dbReference>
<dbReference type="InterPro" id="IPR029058">
    <property type="entry name" value="AB_hydrolase_fold"/>
</dbReference>
<dbReference type="InterPro" id="IPR050565">
    <property type="entry name" value="LYPA1-2/EST-like"/>
</dbReference>
<evidence type="ECO:0000256" key="1">
    <source>
        <dbReference type="ARBA" id="ARBA00006499"/>
    </source>
</evidence>
<sequence>MALEVINQTDARQTGSFIFLHGATRNGKWQKEFFIDLLGERASFKHIKIIFPTSPKKKQWGTTDSEVNLWFSFGKRQKEQEPPGYDLSEIREAAKSIQSIISEEQKNGIPLNRIIIGGISQGGIVALNGVTGFYPDVAGCIAASAVFAHDETALEDVKKRSKNPPILATHGKKDPVIPLKMATQTYEILKEVGMDVEFHEFPDAEHELTKDELEVILKWVETRIPES</sequence>
<evidence type="ECO:0000256" key="2">
    <source>
        <dbReference type="ARBA" id="ARBA00012423"/>
    </source>
</evidence>
<comment type="similarity">
    <text evidence="1">Belongs to the AB hydrolase superfamily. AB hydrolase 2 family.</text>
</comment>
<evidence type="ECO:0000313" key="5">
    <source>
        <dbReference type="EMBL" id="BAN20601.1"/>
    </source>
</evidence>
<name>R4WNY7_RIPPE</name>
<dbReference type="PANTHER" id="PTHR10655:SF17">
    <property type="entry name" value="LYSOPHOSPHOLIPASE-LIKE PROTEIN 1"/>
    <property type="match status" value="1"/>
</dbReference>
<evidence type="ECO:0000256" key="3">
    <source>
        <dbReference type="ARBA" id="ARBA00022801"/>
    </source>
</evidence>
<dbReference type="GO" id="GO:0052689">
    <property type="term" value="F:carboxylic ester hydrolase activity"/>
    <property type="evidence" value="ECO:0007669"/>
    <property type="project" value="TreeGrafter"/>
</dbReference>
<dbReference type="Gene3D" id="3.40.50.1820">
    <property type="entry name" value="alpha/beta hydrolase"/>
    <property type="match status" value="1"/>
</dbReference>
<protein>
    <recommendedName>
        <fullName evidence="2">palmitoyl-protein hydrolase</fullName>
        <ecNumber evidence="2">3.1.2.22</ecNumber>
    </recommendedName>
</protein>
<dbReference type="InterPro" id="IPR003140">
    <property type="entry name" value="PLipase/COase/thioEstase"/>
</dbReference>
<dbReference type="PANTHER" id="PTHR10655">
    <property type="entry name" value="LYSOPHOSPHOLIPASE-RELATED"/>
    <property type="match status" value="1"/>
</dbReference>
<accession>R4WNY7</accession>
<evidence type="ECO:0000259" key="4">
    <source>
        <dbReference type="Pfam" id="PF02230"/>
    </source>
</evidence>
<keyword evidence="3" id="KW-0378">Hydrolase</keyword>
<dbReference type="EC" id="3.1.2.22" evidence="2"/>
<dbReference type="SUPFAM" id="SSF53474">
    <property type="entry name" value="alpha/beta-Hydrolases"/>
    <property type="match status" value="1"/>
</dbReference>
<dbReference type="EMBL" id="AK417386">
    <property type="protein sequence ID" value="BAN20601.1"/>
    <property type="molecule type" value="mRNA"/>
</dbReference>
<dbReference type="GO" id="GO:0008474">
    <property type="term" value="F:palmitoyl-(protein) hydrolase activity"/>
    <property type="evidence" value="ECO:0007669"/>
    <property type="project" value="UniProtKB-EC"/>
</dbReference>
<dbReference type="AlphaFoldDB" id="R4WNY7"/>
<proteinExistence type="evidence at transcript level"/>